<dbReference type="EMBL" id="SRRZ01000073">
    <property type="protein sequence ID" value="NQE36070.1"/>
    <property type="molecule type" value="Genomic_DNA"/>
</dbReference>
<keyword evidence="3" id="KW-1185">Reference proteome</keyword>
<gene>
    <name evidence="2" type="ORF">E5S67_03832</name>
</gene>
<evidence type="ECO:0000313" key="3">
    <source>
        <dbReference type="Proteomes" id="UP000702425"/>
    </source>
</evidence>
<name>A0ABX2D092_9CYAN</name>
<comment type="caution">
    <text evidence="2">The sequence shown here is derived from an EMBL/GenBank/DDBJ whole genome shotgun (WGS) entry which is preliminary data.</text>
</comment>
<sequence length="127" mass="14148">MKLKLDENLGSIRVVSMLRLAGHDVATVREQNLSSTPDELLIDICRREDRCLVTLDRGFGNRLRYNSSDYSGIVLLRLPSQAKPQDLPAAVEILIRGLDAAEVAGKLWIIRGEQLLEYPAISSDESD</sequence>
<reference evidence="2 3" key="1">
    <citation type="journal article" date="2020" name="Sci. Rep.">
        <title>A novel cyanobacterial geosmin producer, revising GeoA distribution and dispersion patterns in Bacteria.</title>
        <authorList>
            <person name="Churro C."/>
            <person name="Semedo-Aguiar A.P."/>
            <person name="Silva A.D."/>
            <person name="Pereira-Leal J.B."/>
            <person name="Leite R.B."/>
        </authorList>
    </citation>
    <scope>NUCLEOTIDE SEQUENCE [LARGE SCALE GENOMIC DNA]</scope>
    <source>
        <strain evidence="2 3">IPMA8</strain>
    </source>
</reference>
<dbReference type="Proteomes" id="UP000702425">
    <property type="component" value="Unassembled WGS sequence"/>
</dbReference>
<feature type="domain" description="DUF5615" evidence="1">
    <location>
        <begin position="1"/>
        <end position="110"/>
    </location>
</feature>
<evidence type="ECO:0000313" key="2">
    <source>
        <dbReference type="EMBL" id="NQE36070.1"/>
    </source>
</evidence>
<protein>
    <recommendedName>
        <fullName evidence="1">DUF5615 domain-containing protein</fullName>
    </recommendedName>
</protein>
<dbReference type="InterPro" id="IPR041049">
    <property type="entry name" value="DUF5615"/>
</dbReference>
<accession>A0ABX2D092</accession>
<evidence type="ECO:0000259" key="1">
    <source>
        <dbReference type="Pfam" id="PF18480"/>
    </source>
</evidence>
<proteinExistence type="predicted"/>
<dbReference type="Pfam" id="PF18480">
    <property type="entry name" value="DUF5615"/>
    <property type="match status" value="1"/>
</dbReference>
<organism evidence="2 3">
    <name type="scientific">Microcoleus asticus IPMA8</name>
    <dbReference type="NCBI Taxonomy" id="2563858"/>
    <lineage>
        <taxon>Bacteria</taxon>
        <taxon>Bacillati</taxon>
        <taxon>Cyanobacteriota</taxon>
        <taxon>Cyanophyceae</taxon>
        <taxon>Oscillatoriophycideae</taxon>
        <taxon>Oscillatoriales</taxon>
        <taxon>Microcoleaceae</taxon>
        <taxon>Microcoleus</taxon>
        <taxon>Microcoleus asticus</taxon>
    </lineage>
</organism>
<dbReference type="RefSeq" id="WP_172189934.1">
    <property type="nucleotide sequence ID" value="NZ_CAWPPK010000289.1"/>
</dbReference>